<protein>
    <submittedName>
        <fullName evidence="1">Uncharacterized protein</fullName>
    </submittedName>
</protein>
<name>A0ABT0U0R5_9BACT</name>
<evidence type="ECO:0000313" key="1">
    <source>
        <dbReference type="EMBL" id="MCM2370440.1"/>
    </source>
</evidence>
<evidence type="ECO:0000313" key="2">
    <source>
        <dbReference type="Proteomes" id="UP001202961"/>
    </source>
</evidence>
<gene>
    <name evidence="1" type="ORF">NB063_07355</name>
</gene>
<comment type="caution">
    <text evidence="1">The sequence shown here is derived from an EMBL/GenBank/DDBJ whole genome shotgun (WGS) entry which is preliminary data.</text>
</comment>
<organism evidence="1 2">
    <name type="scientific">Aporhodopirellula aestuarii</name>
    <dbReference type="NCBI Taxonomy" id="2950107"/>
    <lineage>
        <taxon>Bacteria</taxon>
        <taxon>Pseudomonadati</taxon>
        <taxon>Planctomycetota</taxon>
        <taxon>Planctomycetia</taxon>
        <taxon>Pirellulales</taxon>
        <taxon>Pirellulaceae</taxon>
        <taxon>Aporhodopirellula</taxon>
    </lineage>
</organism>
<dbReference type="RefSeq" id="WP_250928111.1">
    <property type="nucleotide sequence ID" value="NZ_JAMQBK010000022.1"/>
</dbReference>
<dbReference type="EMBL" id="JAMQBK010000022">
    <property type="protein sequence ID" value="MCM2370440.1"/>
    <property type="molecule type" value="Genomic_DNA"/>
</dbReference>
<dbReference type="Proteomes" id="UP001202961">
    <property type="component" value="Unassembled WGS sequence"/>
</dbReference>
<sequence length="83" mass="9196">MRGNSQVVAAEEELVTKRFDTPKYQFSYVRADGNSVPAHFYVGATDATLDPKTFASEDRIPIGYSLAVNHTSERPVTGPRHIN</sequence>
<reference evidence="1 2" key="1">
    <citation type="journal article" date="2022" name="Syst. Appl. Microbiol.">
        <title>Rhodopirellula aestuarii sp. nov., a novel member of the genus Rhodopirellula isolated from brackish sediments collected in the Tagus River estuary, Portugal.</title>
        <authorList>
            <person name="Vitorino I.R."/>
            <person name="Klimek D."/>
            <person name="Calusinska M."/>
            <person name="Lobo-da-Cunha A."/>
            <person name="Vasconcelos V."/>
            <person name="Lage O.M."/>
        </authorList>
    </citation>
    <scope>NUCLEOTIDE SEQUENCE [LARGE SCALE GENOMIC DNA]</scope>
    <source>
        <strain evidence="1 2">ICT_H3.1</strain>
    </source>
</reference>
<proteinExistence type="predicted"/>
<accession>A0ABT0U0R5</accession>
<keyword evidence="2" id="KW-1185">Reference proteome</keyword>